<dbReference type="OrthoDB" id="10630925at2759"/>
<evidence type="ECO:0000313" key="2">
    <source>
        <dbReference type="Proteomes" id="UP000281553"/>
    </source>
</evidence>
<reference evidence="1 2" key="1">
    <citation type="submission" date="2018-11" db="EMBL/GenBank/DDBJ databases">
        <authorList>
            <consortium name="Pathogen Informatics"/>
        </authorList>
    </citation>
    <scope>NUCLEOTIDE SEQUENCE [LARGE SCALE GENOMIC DNA]</scope>
</reference>
<protein>
    <submittedName>
        <fullName evidence="1">Uncharacterized protein</fullName>
    </submittedName>
</protein>
<name>A0A3P6PH45_DIBLA</name>
<dbReference type="EMBL" id="UYRU01003569">
    <property type="protein sequence ID" value="VDK36072.1"/>
    <property type="molecule type" value="Genomic_DNA"/>
</dbReference>
<sequence length="132" mass="14683">MRRKLSYPNFLDHMSFNYDASLFLSQLQRQRNLEAGLQAPLRGEARKEECAWTKQLRSVGLIMNVCQRNSIMATFLTRKPLRGIAAGCGFADFVLGAVTWSRHPHSPSSISSGEEAAVQAVGFFEACLMKSA</sequence>
<accession>A0A3P6PH45</accession>
<dbReference type="Proteomes" id="UP000281553">
    <property type="component" value="Unassembled WGS sequence"/>
</dbReference>
<organism evidence="1 2">
    <name type="scientific">Dibothriocephalus latus</name>
    <name type="common">Fish tapeworm</name>
    <name type="synonym">Diphyllobothrium latum</name>
    <dbReference type="NCBI Taxonomy" id="60516"/>
    <lineage>
        <taxon>Eukaryota</taxon>
        <taxon>Metazoa</taxon>
        <taxon>Spiralia</taxon>
        <taxon>Lophotrochozoa</taxon>
        <taxon>Platyhelminthes</taxon>
        <taxon>Cestoda</taxon>
        <taxon>Eucestoda</taxon>
        <taxon>Diphyllobothriidea</taxon>
        <taxon>Diphyllobothriidae</taxon>
        <taxon>Dibothriocephalus</taxon>
    </lineage>
</organism>
<evidence type="ECO:0000313" key="1">
    <source>
        <dbReference type="EMBL" id="VDK36072.1"/>
    </source>
</evidence>
<proteinExistence type="predicted"/>
<gene>
    <name evidence="1" type="ORF">DILT_LOCUS738</name>
</gene>
<keyword evidence="2" id="KW-1185">Reference proteome</keyword>
<dbReference type="AlphaFoldDB" id="A0A3P6PH45"/>